<name>A0AAN6MUH3_9PEZI</name>
<dbReference type="Proteomes" id="UP001303889">
    <property type="component" value="Unassembled WGS sequence"/>
</dbReference>
<reference evidence="1" key="1">
    <citation type="journal article" date="2023" name="Mol. Phylogenet. Evol.">
        <title>Genome-scale phylogeny and comparative genomics of the fungal order Sordariales.</title>
        <authorList>
            <person name="Hensen N."/>
            <person name="Bonometti L."/>
            <person name="Westerberg I."/>
            <person name="Brannstrom I.O."/>
            <person name="Guillou S."/>
            <person name="Cros-Aarteil S."/>
            <person name="Calhoun S."/>
            <person name="Haridas S."/>
            <person name="Kuo A."/>
            <person name="Mondo S."/>
            <person name="Pangilinan J."/>
            <person name="Riley R."/>
            <person name="LaButti K."/>
            <person name="Andreopoulos B."/>
            <person name="Lipzen A."/>
            <person name="Chen C."/>
            <person name="Yan M."/>
            <person name="Daum C."/>
            <person name="Ng V."/>
            <person name="Clum A."/>
            <person name="Steindorff A."/>
            <person name="Ohm R.A."/>
            <person name="Martin F."/>
            <person name="Silar P."/>
            <person name="Natvig D.O."/>
            <person name="Lalanne C."/>
            <person name="Gautier V."/>
            <person name="Ament-Velasquez S.L."/>
            <person name="Kruys A."/>
            <person name="Hutchinson M.I."/>
            <person name="Powell A.J."/>
            <person name="Barry K."/>
            <person name="Miller A.N."/>
            <person name="Grigoriev I.V."/>
            <person name="Debuchy R."/>
            <person name="Gladieux P."/>
            <person name="Hiltunen Thoren M."/>
            <person name="Johannesson H."/>
        </authorList>
    </citation>
    <scope>NUCLEOTIDE SEQUENCE</scope>
    <source>
        <strain evidence="1">CBS 103.79</strain>
    </source>
</reference>
<dbReference type="EMBL" id="MU855343">
    <property type="protein sequence ID" value="KAK3905877.1"/>
    <property type="molecule type" value="Genomic_DNA"/>
</dbReference>
<keyword evidence="2" id="KW-1185">Reference proteome</keyword>
<sequence length="289" mass="32196">MEQTIAALTSYQLKNFFYVPGCPAQEQCDKYATELTKRPSRPDFIHHVEKTYEGFVPWHTAAGRLGSLHVYTMRNVGGVSMYLARSSLHENGCSLLRWTLTDFARFFASAWHNTPEALPLPDRESLCVDYTSDLTQLLNGLPTRFRPVLSGLISRPPDLVLTDWALVPNHIDLLENNIHVDPREGGRLTGVVGPFGMSIGEVENLLGVARTGFSHEYHANHRELRALFFEELHRCVWLGSSVATAADKQHLGDASLIGLFLANGCRYEGGTRAPAREEDPADDLPEGHT</sequence>
<reference evidence="1" key="2">
    <citation type="submission" date="2023-05" db="EMBL/GenBank/DDBJ databases">
        <authorList>
            <consortium name="Lawrence Berkeley National Laboratory"/>
            <person name="Steindorff A."/>
            <person name="Hensen N."/>
            <person name="Bonometti L."/>
            <person name="Westerberg I."/>
            <person name="Brannstrom I.O."/>
            <person name="Guillou S."/>
            <person name="Cros-Aarteil S."/>
            <person name="Calhoun S."/>
            <person name="Haridas S."/>
            <person name="Kuo A."/>
            <person name="Mondo S."/>
            <person name="Pangilinan J."/>
            <person name="Riley R."/>
            <person name="Labutti K."/>
            <person name="Andreopoulos B."/>
            <person name="Lipzen A."/>
            <person name="Chen C."/>
            <person name="Yanf M."/>
            <person name="Daum C."/>
            <person name="Ng V."/>
            <person name="Clum A."/>
            <person name="Ohm R."/>
            <person name="Martin F."/>
            <person name="Silar P."/>
            <person name="Natvig D."/>
            <person name="Lalanne C."/>
            <person name="Gautier V."/>
            <person name="Ament-Velasquez S.L."/>
            <person name="Kruys A."/>
            <person name="Hutchinson M.I."/>
            <person name="Powell A.J."/>
            <person name="Barry K."/>
            <person name="Miller A.N."/>
            <person name="Grigoriev I.V."/>
            <person name="Debuchy R."/>
            <person name="Gladieux P."/>
            <person name="Thoren M.H."/>
            <person name="Johannesson H."/>
        </authorList>
    </citation>
    <scope>NUCLEOTIDE SEQUENCE</scope>
    <source>
        <strain evidence="1">CBS 103.79</strain>
    </source>
</reference>
<organism evidence="1 2">
    <name type="scientific">Staphylotrichum tortipilum</name>
    <dbReference type="NCBI Taxonomy" id="2831512"/>
    <lineage>
        <taxon>Eukaryota</taxon>
        <taxon>Fungi</taxon>
        <taxon>Dikarya</taxon>
        <taxon>Ascomycota</taxon>
        <taxon>Pezizomycotina</taxon>
        <taxon>Sordariomycetes</taxon>
        <taxon>Sordariomycetidae</taxon>
        <taxon>Sordariales</taxon>
        <taxon>Chaetomiaceae</taxon>
        <taxon>Staphylotrichum</taxon>
    </lineage>
</organism>
<accession>A0AAN6MUH3</accession>
<gene>
    <name evidence="1" type="ORF">C8A05DRAFT_41263</name>
</gene>
<proteinExistence type="predicted"/>
<comment type="caution">
    <text evidence="1">The sequence shown here is derived from an EMBL/GenBank/DDBJ whole genome shotgun (WGS) entry which is preliminary data.</text>
</comment>
<protein>
    <recommendedName>
        <fullName evidence="3">Aminoglycoside phosphotransferase domain-containing protein</fullName>
    </recommendedName>
</protein>
<dbReference type="AlphaFoldDB" id="A0AAN6MUH3"/>
<evidence type="ECO:0000313" key="2">
    <source>
        <dbReference type="Proteomes" id="UP001303889"/>
    </source>
</evidence>
<evidence type="ECO:0008006" key="3">
    <source>
        <dbReference type="Google" id="ProtNLM"/>
    </source>
</evidence>
<evidence type="ECO:0000313" key="1">
    <source>
        <dbReference type="EMBL" id="KAK3905877.1"/>
    </source>
</evidence>